<name>A0A812WYS3_9DINO</name>
<keyword evidence="2" id="KW-1185">Reference proteome</keyword>
<evidence type="ECO:0000313" key="2">
    <source>
        <dbReference type="Proteomes" id="UP000601435"/>
    </source>
</evidence>
<organism evidence="1 2">
    <name type="scientific">Symbiodinium necroappetens</name>
    <dbReference type="NCBI Taxonomy" id="1628268"/>
    <lineage>
        <taxon>Eukaryota</taxon>
        <taxon>Sar</taxon>
        <taxon>Alveolata</taxon>
        <taxon>Dinophyceae</taxon>
        <taxon>Suessiales</taxon>
        <taxon>Symbiodiniaceae</taxon>
        <taxon>Symbiodinium</taxon>
    </lineage>
</organism>
<dbReference type="Proteomes" id="UP000601435">
    <property type="component" value="Unassembled WGS sequence"/>
</dbReference>
<protein>
    <recommendedName>
        <fullName evidence="3">Reverse transcriptase domain-containing protein</fullName>
    </recommendedName>
</protein>
<comment type="caution">
    <text evidence="1">The sequence shown here is derived from an EMBL/GenBank/DDBJ whole genome shotgun (WGS) entry which is preliminary data.</text>
</comment>
<sequence>MNINLYLPGSQDKALRLPDFSVKDAAEGCVLSQTPPEPEGIIVVGQDFTEDKASKDFGILSRWCQQAMYPEEKQARGGTLEFRRLAPVQEPPNKSYSTQAGLWLRIESWLNAVAKAGVKVSHKALAGVVNQLQFGEMPIEEADRWRAELLAHFQCTSLLESDQEEMLRSFIKQAQSDHLAADKQRYQAWLEGAMVKGMRPLYNAIRSHEQVLVRPFRNKEATLRPYLRHQQWQEIWKSQDSPVEPVLPELLSRAVEAAMLPAITVTQLQTRLQCLSEKAPGVDGWNNRMLKQLPPTALEPLTQFLNHMEATGKAPGQWRVVKFAMLAKNKDIERPIGLCNVVYKAWLQVRYSLIQNWIKQYELKAHWDAAMPGNTCLSVSISRVFKSEIAVATGRHRASVYLDLTTFYGALTHARLIESAKELAFPASILNIAIQVYRGARIIDAEGSMSPVSFTS</sequence>
<dbReference type="EMBL" id="CAJNJA010034462">
    <property type="protein sequence ID" value="CAE7693088.1"/>
    <property type="molecule type" value="Genomic_DNA"/>
</dbReference>
<accession>A0A812WYS3</accession>
<evidence type="ECO:0008006" key="3">
    <source>
        <dbReference type="Google" id="ProtNLM"/>
    </source>
</evidence>
<gene>
    <name evidence="1" type="ORF">SNEC2469_LOCUS19965</name>
</gene>
<dbReference type="OrthoDB" id="447596at2759"/>
<reference evidence="1" key="1">
    <citation type="submission" date="2021-02" db="EMBL/GenBank/DDBJ databases">
        <authorList>
            <person name="Dougan E. K."/>
            <person name="Rhodes N."/>
            <person name="Thang M."/>
            <person name="Chan C."/>
        </authorList>
    </citation>
    <scope>NUCLEOTIDE SEQUENCE</scope>
</reference>
<dbReference type="AlphaFoldDB" id="A0A812WYS3"/>
<dbReference type="PANTHER" id="PTHR19446">
    <property type="entry name" value="REVERSE TRANSCRIPTASES"/>
    <property type="match status" value="1"/>
</dbReference>
<evidence type="ECO:0000313" key="1">
    <source>
        <dbReference type="EMBL" id="CAE7693088.1"/>
    </source>
</evidence>
<proteinExistence type="predicted"/>